<keyword evidence="4" id="KW-1185">Reference proteome</keyword>
<dbReference type="EMBL" id="JBBUKT010000006">
    <property type="protein sequence ID" value="MEK7951954.1"/>
    <property type="molecule type" value="Genomic_DNA"/>
</dbReference>
<dbReference type="RefSeq" id="WP_341405713.1">
    <property type="nucleotide sequence ID" value="NZ_JBBUKT010000006.1"/>
</dbReference>
<proteinExistence type="predicted"/>
<dbReference type="Gene3D" id="3.20.20.80">
    <property type="entry name" value="Glycosidases"/>
    <property type="match status" value="1"/>
</dbReference>
<dbReference type="Pfam" id="PF07691">
    <property type="entry name" value="PA14"/>
    <property type="match status" value="1"/>
</dbReference>
<comment type="caution">
    <text evidence="3">The sequence shown here is derived from an EMBL/GenBank/DDBJ whole genome shotgun (WGS) entry which is preliminary data.</text>
</comment>
<feature type="domain" description="PA14" evidence="2">
    <location>
        <begin position="530"/>
        <end position="674"/>
    </location>
</feature>
<dbReference type="Gene3D" id="2.60.120.560">
    <property type="entry name" value="Exo-inulinase, domain 1"/>
    <property type="match status" value="1"/>
</dbReference>
<feature type="signal peptide" evidence="1">
    <location>
        <begin position="1"/>
        <end position="20"/>
    </location>
</feature>
<evidence type="ECO:0000256" key="1">
    <source>
        <dbReference type="SAM" id="SignalP"/>
    </source>
</evidence>
<gene>
    <name evidence="3" type="ORF">WKV53_15670</name>
</gene>
<dbReference type="Proteomes" id="UP001371305">
    <property type="component" value="Unassembled WGS sequence"/>
</dbReference>
<sequence length="676" mass="75095">MKSALPVALLALSPFATARAASDDFHAASTGNWETLDGKWQIAGGIASTGVEQDGTPSKEKQFALMTRQDFTGQDFEVTANVAYLSNEPHAAAGIQFRIGDDRTGYAVGLREVEKGEDWERPLLQLFRMDREGGWKLLQESKVMHCRSGELRKLKVQCHGADLFVYYEDMKTPVIREFDDTYSRPSRVGLWKDQIGGAKFDDFAVGPVTSLPDPPSRTDWSWVKGAIYVRSDAVNSVQMWQDYWDHVDVLDRELGFASRYGFNMVQVYLHWIVWDQDGTEYLKRIDDFLSRAEKHGLKTNLILWDDCGHVEPSLDFQAPVPGRHNSQMMPNPSHRIRDSKVELEAHRERFHDYVTGIATRFKDDPRISFFQLYNEPFGAKEKYRTSDTDANIDTLLGWTRQWVKGTGTKIPVTATYGGFYGAKYSDFPTYHSYLMGPGSLPNADGGPEHLCTETLDRPHAPLQKIIADIGGKKNGWVAWELMIGRDNCRYPWGHPDGPDEPAQPFHGVIYPDGHPWSVDEVAAMLPDPSTLSDGMFRVTYTAADGSEKPATKTSIVPFIDFNLGDEPGTGSPDASAGIGKDHFKIHWDGIVIPPSAGPLTIKVVSNDAVTLTLGKDAPLIDKPAGTPAAGKTLTLQAGQPVSISIDYHHLTGPSALKVLWKSGDRPFTPLTVTRPE</sequence>
<accession>A0ABU9AW24</accession>
<evidence type="ECO:0000259" key="2">
    <source>
        <dbReference type="PROSITE" id="PS51820"/>
    </source>
</evidence>
<evidence type="ECO:0000313" key="3">
    <source>
        <dbReference type="EMBL" id="MEK7951954.1"/>
    </source>
</evidence>
<dbReference type="SUPFAM" id="SSF56988">
    <property type="entry name" value="Anthrax protective antigen"/>
    <property type="match status" value="1"/>
</dbReference>
<reference evidence="3 4" key="1">
    <citation type="submission" date="2024-04" db="EMBL/GenBank/DDBJ databases">
        <title>Luteolibacter sp. isolated from soil.</title>
        <authorList>
            <person name="An J."/>
        </authorList>
    </citation>
    <scope>NUCLEOTIDE SEQUENCE [LARGE SCALE GENOMIC DNA]</scope>
    <source>
        <strain evidence="3 4">Y139</strain>
    </source>
</reference>
<dbReference type="InterPro" id="IPR017853">
    <property type="entry name" value="GH"/>
</dbReference>
<evidence type="ECO:0000313" key="4">
    <source>
        <dbReference type="Proteomes" id="UP001371305"/>
    </source>
</evidence>
<organism evidence="3 4">
    <name type="scientific">Luteolibacter soli</name>
    <dbReference type="NCBI Taxonomy" id="3135280"/>
    <lineage>
        <taxon>Bacteria</taxon>
        <taxon>Pseudomonadati</taxon>
        <taxon>Verrucomicrobiota</taxon>
        <taxon>Verrucomicrobiia</taxon>
        <taxon>Verrucomicrobiales</taxon>
        <taxon>Verrucomicrobiaceae</taxon>
        <taxon>Luteolibacter</taxon>
    </lineage>
</organism>
<dbReference type="InterPro" id="IPR011658">
    <property type="entry name" value="PA14_dom"/>
</dbReference>
<dbReference type="SUPFAM" id="SSF51445">
    <property type="entry name" value="(Trans)glycosidases"/>
    <property type="match status" value="1"/>
</dbReference>
<name>A0ABU9AW24_9BACT</name>
<dbReference type="InterPro" id="IPR037524">
    <property type="entry name" value="PA14/GLEYA"/>
</dbReference>
<feature type="chain" id="PRO_5047103256" evidence="1">
    <location>
        <begin position="21"/>
        <end position="676"/>
    </location>
</feature>
<dbReference type="SMART" id="SM00758">
    <property type="entry name" value="PA14"/>
    <property type="match status" value="1"/>
</dbReference>
<protein>
    <submittedName>
        <fullName evidence="3">PA14 domain-containing protein</fullName>
    </submittedName>
</protein>
<keyword evidence="1" id="KW-0732">Signal</keyword>
<dbReference type="PROSITE" id="PS51820">
    <property type="entry name" value="PA14"/>
    <property type="match status" value="1"/>
</dbReference>